<name>A0A9D4M618_DREPO</name>
<evidence type="ECO:0000313" key="3">
    <source>
        <dbReference type="Proteomes" id="UP000828390"/>
    </source>
</evidence>
<sequence length="65" mass="7815">MTRGLRRWGVRRKEEPGKKEKWREDTRMEVENRGKGLNKREKADSNEDMTPMPKNKFKVLDIDPD</sequence>
<dbReference type="AlphaFoldDB" id="A0A9D4M618"/>
<reference evidence="2" key="2">
    <citation type="submission" date="2020-11" db="EMBL/GenBank/DDBJ databases">
        <authorList>
            <person name="McCartney M.A."/>
            <person name="Auch B."/>
            <person name="Kono T."/>
            <person name="Mallez S."/>
            <person name="Becker A."/>
            <person name="Gohl D.M."/>
            <person name="Silverstein K.A.T."/>
            <person name="Koren S."/>
            <person name="Bechman K.B."/>
            <person name="Herman A."/>
            <person name="Abrahante J.E."/>
            <person name="Garbe J."/>
        </authorList>
    </citation>
    <scope>NUCLEOTIDE SEQUENCE</scope>
    <source>
        <strain evidence="2">Duluth1</strain>
        <tissue evidence="2">Whole animal</tissue>
    </source>
</reference>
<organism evidence="2 3">
    <name type="scientific">Dreissena polymorpha</name>
    <name type="common">Zebra mussel</name>
    <name type="synonym">Mytilus polymorpha</name>
    <dbReference type="NCBI Taxonomy" id="45954"/>
    <lineage>
        <taxon>Eukaryota</taxon>
        <taxon>Metazoa</taxon>
        <taxon>Spiralia</taxon>
        <taxon>Lophotrochozoa</taxon>
        <taxon>Mollusca</taxon>
        <taxon>Bivalvia</taxon>
        <taxon>Autobranchia</taxon>
        <taxon>Heteroconchia</taxon>
        <taxon>Euheterodonta</taxon>
        <taxon>Imparidentia</taxon>
        <taxon>Neoheterodontei</taxon>
        <taxon>Myida</taxon>
        <taxon>Dreissenoidea</taxon>
        <taxon>Dreissenidae</taxon>
        <taxon>Dreissena</taxon>
    </lineage>
</organism>
<keyword evidence="3" id="KW-1185">Reference proteome</keyword>
<feature type="region of interest" description="Disordered" evidence="1">
    <location>
        <begin position="1"/>
        <end position="55"/>
    </location>
</feature>
<dbReference type="Proteomes" id="UP000828390">
    <property type="component" value="Unassembled WGS sequence"/>
</dbReference>
<gene>
    <name evidence="2" type="ORF">DPMN_033564</name>
</gene>
<feature type="compositionally biased region" description="Basic and acidic residues" evidence="1">
    <location>
        <begin position="11"/>
        <end position="45"/>
    </location>
</feature>
<reference evidence="2" key="1">
    <citation type="journal article" date="2019" name="bioRxiv">
        <title>The Genome of the Zebra Mussel, Dreissena polymorpha: A Resource for Invasive Species Research.</title>
        <authorList>
            <person name="McCartney M.A."/>
            <person name="Auch B."/>
            <person name="Kono T."/>
            <person name="Mallez S."/>
            <person name="Zhang Y."/>
            <person name="Obille A."/>
            <person name="Becker A."/>
            <person name="Abrahante J.E."/>
            <person name="Garbe J."/>
            <person name="Badalamenti J.P."/>
            <person name="Herman A."/>
            <person name="Mangelson H."/>
            <person name="Liachko I."/>
            <person name="Sullivan S."/>
            <person name="Sone E.D."/>
            <person name="Koren S."/>
            <person name="Silverstein K.A.T."/>
            <person name="Beckman K.B."/>
            <person name="Gohl D.M."/>
        </authorList>
    </citation>
    <scope>NUCLEOTIDE SEQUENCE</scope>
    <source>
        <strain evidence="2">Duluth1</strain>
        <tissue evidence="2">Whole animal</tissue>
    </source>
</reference>
<feature type="compositionally biased region" description="Basic residues" evidence="1">
    <location>
        <begin position="1"/>
        <end position="10"/>
    </location>
</feature>
<dbReference type="EMBL" id="JAIWYP010000002">
    <property type="protein sequence ID" value="KAH3870378.1"/>
    <property type="molecule type" value="Genomic_DNA"/>
</dbReference>
<comment type="caution">
    <text evidence="2">The sequence shown here is derived from an EMBL/GenBank/DDBJ whole genome shotgun (WGS) entry which is preliminary data.</text>
</comment>
<evidence type="ECO:0000256" key="1">
    <source>
        <dbReference type="SAM" id="MobiDB-lite"/>
    </source>
</evidence>
<evidence type="ECO:0000313" key="2">
    <source>
        <dbReference type="EMBL" id="KAH3870378.1"/>
    </source>
</evidence>
<protein>
    <submittedName>
        <fullName evidence="2">Uncharacterized protein</fullName>
    </submittedName>
</protein>
<proteinExistence type="predicted"/>
<accession>A0A9D4M618</accession>